<proteinExistence type="predicted"/>
<reference evidence="2" key="1">
    <citation type="submission" date="2014-09" db="EMBL/GenBank/DDBJ databases">
        <authorList>
            <person name="Magalhaes I.L.F."/>
            <person name="Oliveira U."/>
            <person name="Santos F.R."/>
            <person name="Vidigal T.H.D.A."/>
            <person name="Brescovit A.D."/>
            <person name="Santos A.J."/>
        </authorList>
    </citation>
    <scope>NUCLEOTIDE SEQUENCE</scope>
    <source>
        <tissue evidence="2">Shoot tissue taken approximately 20 cm above the soil surface</tissue>
    </source>
</reference>
<reference evidence="2" key="2">
    <citation type="journal article" date="2015" name="Data Brief">
        <title>Shoot transcriptome of the giant reed, Arundo donax.</title>
        <authorList>
            <person name="Barrero R.A."/>
            <person name="Guerrero F.D."/>
            <person name="Moolhuijzen P."/>
            <person name="Goolsby J.A."/>
            <person name="Tidwell J."/>
            <person name="Bellgard S.E."/>
            <person name="Bellgard M.I."/>
        </authorList>
    </citation>
    <scope>NUCLEOTIDE SEQUENCE</scope>
    <source>
        <tissue evidence="2">Shoot tissue taken approximately 20 cm above the soil surface</tissue>
    </source>
</reference>
<evidence type="ECO:0000256" key="1">
    <source>
        <dbReference type="SAM" id="MobiDB-lite"/>
    </source>
</evidence>
<feature type="region of interest" description="Disordered" evidence="1">
    <location>
        <begin position="19"/>
        <end position="42"/>
    </location>
</feature>
<dbReference type="AlphaFoldDB" id="A0A0A8ZWS4"/>
<sequence>MNPLYSISTESPWPQGVLSIPGMNLGGDRKARGTIHQEMTMQ</sequence>
<evidence type="ECO:0000313" key="2">
    <source>
        <dbReference type="EMBL" id="JAD39237.1"/>
    </source>
</evidence>
<organism evidence="2">
    <name type="scientific">Arundo donax</name>
    <name type="common">Giant reed</name>
    <name type="synonym">Donax arundinaceus</name>
    <dbReference type="NCBI Taxonomy" id="35708"/>
    <lineage>
        <taxon>Eukaryota</taxon>
        <taxon>Viridiplantae</taxon>
        <taxon>Streptophyta</taxon>
        <taxon>Embryophyta</taxon>
        <taxon>Tracheophyta</taxon>
        <taxon>Spermatophyta</taxon>
        <taxon>Magnoliopsida</taxon>
        <taxon>Liliopsida</taxon>
        <taxon>Poales</taxon>
        <taxon>Poaceae</taxon>
        <taxon>PACMAD clade</taxon>
        <taxon>Arundinoideae</taxon>
        <taxon>Arundineae</taxon>
        <taxon>Arundo</taxon>
    </lineage>
</organism>
<dbReference type="EMBL" id="GBRH01258658">
    <property type="protein sequence ID" value="JAD39237.1"/>
    <property type="molecule type" value="Transcribed_RNA"/>
</dbReference>
<accession>A0A0A8ZWS4</accession>
<name>A0A0A8ZWS4_ARUDO</name>
<protein>
    <submittedName>
        <fullName evidence="2">Uncharacterized protein</fullName>
    </submittedName>
</protein>